<evidence type="ECO:0000259" key="1">
    <source>
        <dbReference type="Pfam" id="PF05170"/>
    </source>
</evidence>
<proteinExistence type="predicted"/>
<sequence>MDDYPIHLKARAGSLRAEAKGILTNPRSLAGMDLQVSLQGASMADLYQLTGLVLPSTPAFKTSGRLLGSLAPDEAVWEYRDFDGTVGSSDIHGSLTYTSAKPRPRLEGRMLSKKLRLVDLAPLIGKNTAQDASLQRKGRVLPDTPFETGRWNAMDLDIAFTGESIIRPASLPIENLSTRAVLQDGKLSLSPLRFGVARGKINANLALDSSAQPLKVQLDGTADGVQLGALFPKVELMRKSFGRLDGGFSIATRGNSVASMLGHSNGELKLFIRDGTFSKEMLDLAALNIGSVVVTKLFGANREIQLRCAVADLPIRDGIATTRVAKLSTEEAMVETTGAINLRDERLDLRIKPESLKWKFFSLRTPLYVKGSFADPQVGVESGPLLLRAGAAVVAAVVAPMALAIVPITVPAAEDDANCKAMLAQVQAH</sequence>
<dbReference type="InterPro" id="IPR052894">
    <property type="entry name" value="AsmA-related"/>
</dbReference>
<dbReference type="GO" id="GO:0090313">
    <property type="term" value="P:regulation of protein targeting to membrane"/>
    <property type="evidence" value="ECO:0007669"/>
    <property type="project" value="TreeGrafter"/>
</dbReference>
<dbReference type="Pfam" id="PF05170">
    <property type="entry name" value="AsmA"/>
    <property type="match status" value="1"/>
</dbReference>
<dbReference type="EMBL" id="VSSQ01026183">
    <property type="protein sequence ID" value="MPM74768.1"/>
    <property type="molecule type" value="Genomic_DNA"/>
</dbReference>
<name>A0A645CCZ9_9ZZZZ</name>
<dbReference type="GO" id="GO:0005886">
    <property type="term" value="C:plasma membrane"/>
    <property type="evidence" value="ECO:0007669"/>
    <property type="project" value="TreeGrafter"/>
</dbReference>
<organism evidence="2">
    <name type="scientific">bioreactor metagenome</name>
    <dbReference type="NCBI Taxonomy" id="1076179"/>
    <lineage>
        <taxon>unclassified sequences</taxon>
        <taxon>metagenomes</taxon>
        <taxon>ecological metagenomes</taxon>
    </lineage>
</organism>
<dbReference type="InterPro" id="IPR007844">
    <property type="entry name" value="AsmA"/>
</dbReference>
<evidence type="ECO:0000313" key="2">
    <source>
        <dbReference type="EMBL" id="MPM74768.1"/>
    </source>
</evidence>
<dbReference type="AlphaFoldDB" id="A0A645CCZ9"/>
<accession>A0A645CCZ9</accession>
<dbReference type="PANTHER" id="PTHR30441:SF9">
    <property type="entry name" value="ASMA FAMILY PROTEIN YHJG"/>
    <property type="match status" value="1"/>
</dbReference>
<dbReference type="PANTHER" id="PTHR30441">
    <property type="entry name" value="DUF748 DOMAIN-CONTAINING PROTEIN"/>
    <property type="match status" value="1"/>
</dbReference>
<comment type="caution">
    <text evidence="2">The sequence shown here is derived from an EMBL/GenBank/DDBJ whole genome shotgun (WGS) entry which is preliminary data.</text>
</comment>
<feature type="domain" description="AsmA" evidence="1">
    <location>
        <begin position="13"/>
        <end position="323"/>
    </location>
</feature>
<protein>
    <recommendedName>
        <fullName evidence="1">AsmA domain-containing protein</fullName>
    </recommendedName>
</protein>
<gene>
    <name evidence="2" type="ORF">SDC9_121757</name>
</gene>
<reference evidence="2" key="1">
    <citation type="submission" date="2019-08" db="EMBL/GenBank/DDBJ databases">
        <authorList>
            <person name="Kucharzyk K."/>
            <person name="Murdoch R.W."/>
            <person name="Higgins S."/>
            <person name="Loffler F."/>
        </authorList>
    </citation>
    <scope>NUCLEOTIDE SEQUENCE</scope>
</reference>